<reference evidence="3 4" key="1">
    <citation type="journal article" date="2016" name="Mol. Biol. Evol.">
        <title>Comparative Genomics of Early-Diverging Mushroom-Forming Fungi Provides Insights into the Origins of Lignocellulose Decay Capabilities.</title>
        <authorList>
            <person name="Nagy L.G."/>
            <person name="Riley R."/>
            <person name="Tritt A."/>
            <person name="Adam C."/>
            <person name="Daum C."/>
            <person name="Floudas D."/>
            <person name="Sun H."/>
            <person name="Yadav J.S."/>
            <person name="Pangilinan J."/>
            <person name="Larsson K.H."/>
            <person name="Matsuura K."/>
            <person name="Barry K."/>
            <person name="Labutti K."/>
            <person name="Kuo R."/>
            <person name="Ohm R.A."/>
            <person name="Bhattacharya S.S."/>
            <person name="Shirouzu T."/>
            <person name="Yoshinaga Y."/>
            <person name="Martin F.M."/>
            <person name="Grigoriev I.V."/>
            <person name="Hibbett D.S."/>
        </authorList>
    </citation>
    <scope>NUCLEOTIDE SEQUENCE [LARGE SCALE GENOMIC DNA]</scope>
    <source>
        <strain evidence="3 4">HHB9708</strain>
    </source>
</reference>
<dbReference type="EMBL" id="KV419456">
    <property type="protein sequence ID" value="KZS87128.1"/>
    <property type="molecule type" value="Genomic_DNA"/>
</dbReference>
<dbReference type="Proteomes" id="UP000076722">
    <property type="component" value="Unassembled WGS sequence"/>
</dbReference>
<proteinExistence type="predicted"/>
<feature type="compositionally biased region" description="Polar residues" evidence="1">
    <location>
        <begin position="254"/>
        <end position="270"/>
    </location>
</feature>
<dbReference type="InterPro" id="IPR035899">
    <property type="entry name" value="DBL_dom_sf"/>
</dbReference>
<feature type="region of interest" description="Disordered" evidence="1">
    <location>
        <begin position="251"/>
        <end position="270"/>
    </location>
</feature>
<dbReference type="Gene3D" id="1.20.900.10">
    <property type="entry name" value="Dbl homology (DH) domain"/>
    <property type="match status" value="1"/>
</dbReference>
<evidence type="ECO:0000259" key="2">
    <source>
        <dbReference type="PROSITE" id="PS50010"/>
    </source>
</evidence>
<dbReference type="SMART" id="SM00325">
    <property type="entry name" value="RhoGEF"/>
    <property type="match status" value="1"/>
</dbReference>
<dbReference type="PANTHER" id="PTHR22834">
    <property type="entry name" value="NUCLEAR FUSION PROTEIN FUS2"/>
    <property type="match status" value="1"/>
</dbReference>
<protein>
    <submittedName>
        <fullName evidence="3">Dbl homology domain-containing protein</fullName>
    </submittedName>
</protein>
<dbReference type="InterPro" id="IPR000219">
    <property type="entry name" value="DH_dom"/>
</dbReference>
<dbReference type="GO" id="GO:0031991">
    <property type="term" value="P:regulation of actomyosin contractile ring contraction"/>
    <property type="evidence" value="ECO:0007669"/>
    <property type="project" value="TreeGrafter"/>
</dbReference>
<dbReference type="GO" id="GO:0005085">
    <property type="term" value="F:guanyl-nucleotide exchange factor activity"/>
    <property type="evidence" value="ECO:0007669"/>
    <property type="project" value="InterPro"/>
</dbReference>
<dbReference type="OrthoDB" id="10256089at2759"/>
<feature type="compositionally biased region" description="Low complexity" evidence="1">
    <location>
        <begin position="132"/>
        <end position="142"/>
    </location>
</feature>
<feature type="domain" description="DH" evidence="2">
    <location>
        <begin position="177"/>
        <end position="430"/>
    </location>
</feature>
<feature type="compositionally biased region" description="Low complexity" evidence="1">
    <location>
        <begin position="38"/>
        <end position="47"/>
    </location>
</feature>
<feature type="compositionally biased region" description="Low complexity" evidence="1">
    <location>
        <begin position="222"/>
        <end position="244"/>
    </location>
</feature>
<feature type="compositionally biased region" description="Polar residues" evidence="1">
    <location>
        <begin position="101"/>
        <end position="112"/>
    </location>
</feature>
<sequence length="805" mass="85523">MSSSMSGRTTPNRRMGIALMTPPPDFLLPSSPPPPLSPTTSTSTSQPIRPPTPPAKEYQKHRRSSSASRISTATTNTTSSFGSVVPPTLPMRSPLRPMARSISTATSASNGNGVMEPPLSPSNFTSIYDAYSTTPPTSRSPSPSLPPSPQLPPSPSPTSTSASKHVAPLLPQAQPTKRTHALMELLSSERAYASDLAIIRDIFLPLALGHPPPFQALPTPPSSSSTSTRTLSTASSLSAPLPLSASQTLPTANIAGNQSRTSLTPSSSAPFTPSDVRTIFGNITQLAMFAEVFSEKIEETLGSVLPGGTGDEGSIGQLFLDVIPVLEPPFNLYISRHPAALAQYTSLTTSPTPSIQNYLTQSKTLASPLTNAWDLPALLIKPIQRLLKYPLLLSAIIAATESLNPDHPDLELLREARGMMEGCARRVNEGRRRVEVVRAILEGRMGSDGDISNASPSGDDKKDKGRMKSIKLPKLANSASVTALGAGLGLLSTLPALIKAETLGLTLSFAKTPEEHRIVGLARRIKQTTLFIDTFARLSLEFVSVTLRTALVDAPARWTQAFSNVIYLASTPPSEALTAFRDIITIHISAALSNLENTLRSSILPHLSSLLLSTRSPLLLLTHLSTLHASHQTLLHFPLSSSAKSRPPATLLAASQNYVALNGALGGELPEYVALLERGMGAILGEWRRVQAEFFKDVRGRWGELWLALGVGGTAPLPPSFDGVVADDTSAGNGEGDSKRMSHSSADIRANCAEETVRVWWERFEEVERYALGMLSSLEQVAGINATSTAGTASIFSSGSGGMGV</sequence>
<dbReference type="Pfam" id="PF00621">
    <property type="entry name" value="RhoGEF"/>
    <property type="match status" value="1"/>
</dbReference>
<evidence type="ECO:0000313" key="4">
    <source>
        <dbReference type="Proteomes" id="UP000076722"/>
    </source>
</evidence>
<organism evidence="3 4">
    <name type="scientific">Sistotremastrum niveocremeum HHB9708</name>
    <dbReference type="NCBI Taxonomy" id="1314777"/>
    <lineage>
        <taxon>Eukaryota</taxon>
        <taxon>Fungi</taxon>
        <taxon>Dikarya</taxon>
        <taxon>Basidiomycota</taxon>
        <taxon>Agaricomycotina</taxon>
        <taxon>Agaricomycetes</taxon>
        <taxon>Sistotremastrales</taxon>
        <taxon>Sistotremastraceae</taxon>
        <taxon>Sertulicium</taxon>
        <taxon>Sertulicium niveocremeum</taxon>
    </lineage>
</organism>
<evidence type="ECO:0000256" key="1">
    <source>
        <dbReference type="SAM" id="MobiDB-lite"/>
    </source>
</evidence>
<dbReference type="InterPro" id="IPR051492">
    <property type="entry name" value="Dynamin-Rho_GEF"/>
</dbReference>
<feature type="compositionally biased region" description="Pro residues" evidence="1">
    <location>
        <begin position="143"/>
        <end position="156"/>
    </location>
</feature>
<dbReference type="PROSITE" id="PS50010">
    <property type="entry name" value="DH_2"/>
    <property type="match status" value="1"/>
</dbReference>
<evidence type="ECO:0000313" key="3">
    <source>
        <dbReference type="EMBL" id="KZS87128.1"/>
    </source>
</evidence>
<accession>A0A164MX32</accession>
<dbReference type="SUPFAM" id="SSF48065">
    <property type="entry name" value="DBL homology domain (DH-domain)"/>
    <property type="match status" value="1"/>
</dbReference>
<dbReference type="STRING" id="1314777.A0A164MX32"/>
<dbReference type="GO" id="GO:0032955">
    <property type="term" value="P:regulation of division septum assembly"/>
    <property type="evidence" value="ECO:0007669"/>
    <property type="project" value="TreeGrafter"/>
</dbReference>
<name>A0A164MX32_9AGAM</name>
<dbReference type="PANTHER" id="PTHR22834:SF20">
    <property type="entry name" value="SH3 DOMAIN-CONTAINING PROTEIN"/>
    <property type="match status" value="1"/>
</dbReference>
<dbReference type="AlphaFoldDB" id="A0A164MX32"/>
<feature type="region of interest" description="Disordered" evidence="1">
    <location>
        <begin position="215"/>
        <end position="244"/>
    </location>
</feature>
<feature type="compositionally biased region" description="Pro residues" evidence="1">
    <location>
        <begin position="21"/>
        <end position="37"/>
    </location>
</feature>
<feature type="compositionally biased region" description="Polar residues" evidence="1">
    <location>
        <begin position="1"/>
        <end position="12"/>
    </location>
</feature>
<dbReference type="GO" id="GO:0005737">
    <property type="term" value="C:cytoplasm"/>
    <property type="evidence" value="ECO:0007669"/>
    <property type="project" value="TreeGrafter"/>
</dbReference>
<feature type="region of interest" description="Disordered" evidence="1">
    <location>
        <begin position="1"/>
        <end position="175"/>
    </location>
</feature>
<gene>
    <name evidence="3" type="ORF">SISNIDRAFT_322122</name>
</gene>
<feature type="compositionally biased region" description="Low complexity" evidence="1">
    <location>
        <begin position="65"/>
        <end position="80"/>
    </location>
</feature>
<keyword evidence="4" id="KW-1185">Reference proteome</keyword>